<feature type="compositionally biased region" description="Polar residues" evidence="2">
    <location>
        <begin position="695"/>
        <end position="711"/>
    </location>
</feature>
<dbReference type="Pfam" id="PF14722">
    <property type="entry name" value="KRAP_IP3R_bind"/>
    <property type="match status" value="1"/>
</dbReference>
<evidence type="ECO:0000313" key="8">
    <source>
        <dbReference type="RefSeq" id="XP_047012955.1"/>
    </source>
</evidence>
<dbReference type="RefSeq" id="XP_047012955.1">
    <property type="nucleotide sequence ID" value="XM_047156999.2"/>
</dbReference>
<evidence type="ECO:0000259" key="3">
    <source>
        <dbReference type="SMART" id="SM01257"/>
    </source>
</evidence>
<evidence type="ECO:0000313" key="6">
    <source>
        <dbReference type="RefSeq" id="XP_017346752.1"/>
    </source>
</evidence>
<dbReference type="KEGG" id="ipu:108278034"/>
<feature type="compositionally biased region" description="Basic and acidic residues" evidence="2">
    <location>
        <begin position="658"/>
        <end position="667"/>
    </location>
</feature>
<name>A0A2D0SVY7_ICTPU</name>
<dbReference type="OMA" id="CSCDHNC"/>
<evidence type="ECO:0000256" key="1">
    <source>
        <dbReference type="SAM" id="Coils"/>
    </source>
</evidence>
<reference evidence="4" key="1">
    <citation type="journal article" date="2016" name="Nat. Commun.">
        <title>The channel catfish genome sequence provides insights into the evolution of scale formation in teleosts.</title>
        <authorList>
            <person name="Liu Z."/>
            <person name="Liu S."/>
            <person name="Yao J."/>
            <person name="Bao L."/>
            <person name="Zhang J."/>
            <person name="Li Y."/>
            <person name="Jiang C."/>
            <person name="Sun L."/>
            <person name="Wang R."/>
            <person name="Zhang Y."/>
            <person name="Zhou T."/>
            <person name="Zeng Q."/>
            <person name="Fu Q."/>
            <person name="Gao S."/>
            <person name="Li N."/>
            <person name="Koren S."/>
            <person name="Jiang Y."/>
            <person name="Zimin A."/>
            <person name="Xu P."/>
            <person name="Phillippy A.M."/>
            <person name="Geng X."/>
            <person name="Song L."/>
            <person name="Sun F."/>
            <person name="Li C."/>
            <person name="Wang X."/>
            <person name="Chen A."/>
            <person name="Jin Y."/>
            <person name="Yuan Z."/>
            <person name="Yang Y."/>
            <person name="Tan S."/>
            <person name="Peatman E."/>
            <person name="Lu J."/>
            <person name="Qin Z."/>
            <person name="Dunham R."/>
            <person name="Li Z."/>
            <person name="Sonstegard T."/>
            <person name="Feng J."/>
            <person name="Danzmann R.G."/>
            <person name="Schroeder S."/>
            <person name="Scheffler B."/>
            <person name="Duke M.V."/>
            <person name="Ballard L."/>
            <person name="Kucuktas H."/>
            <person name="Kaltenboeck L."/>
            <person name="Liu H."/>
            <person name="Armbruster J."/>
            <person name="Xie Y."/>
            <person name="Kirby M.L."/>
            <person name="Tian Y."/>
            <person name="Flanagan M.E."/>
            <person name="Mu W."/>
            <person name="Waldbieser G.C."/>
        </authorList>
    </citation>
    <scope>NUCLEOTIDE SEQUENCE [LARGE SCALE GENOMIC DNA]</scope>
    <source>
        <strain evidence="4">SDA103</strain>
    </source>
</reference>
<feature type="compositionally biased region" description="Low complexity" evidence="2">
    <location>
        <begin position="639"/>
        <end position="655"/>
    </location>
</feature>
<gene>
    <name evidence="5 6 7 8" type="primary">itprid1</name>
</gene>
<dbReference type="PANTHER" id="PTHR17469:SF14">
    <property type="entry name" value="PROTEIN ITPRID1"/>
    <property type="match status" value="1"/>
</dbReference>
<keyword evidence="1" id="KW-0175">Coiled coil</keyword>
<reference evidence="5 6" key="2">
    <citation type="submission" date="2025-04" db="UniProtKB">
        <authorList>
            <consortium name="RefSeq"/>
        </authorList>
    </citation>
    <scope>IDENTIFICATION</scope>
    <source>
        <tissue evidence="5 6">Blood</tissue>
    </source>
</reference>
<feature type="region of interest" description="Disordered" evidence="2">
    <location>
        <begin position="639"/>
        <end position="713"/>
    </location>
</feature>
<evidence type="ECO:0000256" key="2">
    <source>
        <dbReference type="SAM" id="MobiDB-lite"/>
    </source>
</evidence>
<dbReference type="OrthoDB" id="6088188at2759"/>
<dbReference type="GeneID" id="108278034"/>
<dbReference type="Proteomes" id="UP000221080">
    <property type="component" value="Chromosome 1"/>
</dbReference>
<dbReference type="RefSeq" id="XP_017346752.1">
    <property type="nucleotide sequence ID" value="XM_017491263.3"/>
</dbReference>
<feature type="region of interest" description="Disordered" evidence="2">
    <location>
        <begin position="306"/>
        <end position="332"/>
    </location>
</feature>
<sequence>MDADHVGDKRARLLASKTRWSEMDDVTATQPIISADTEKCNQDSIHQRHIHITDKDAKRENVQEYEAQHLRKTGMSEDDLGLILKDSSSGKTTLNTVQGFLSSYPERPPLTSAWNSLTSGIVGHSGPPSTMDVLNLWQDDPEELLLDLGFGAEEPDITVKIPARFINHKSQARGINIQVFLEAQQNRIDIENPDVRNRFRQIEVLQQVTTAFNSLVGGVIPDSQRPVESQLSEEARVRRKRVGMLFQNASKKSLSQLANSRDQQPLSPSLAGQSPSPELPGDLPFDKRIPLKRASLSPLVEEQTLISEGAESTETTTLPQVKGSSPRGGRELKNVTSAIDSAKGSTGVPAESFELEEIQSFDEGSIGGTYTGTPDQPANERACLSRVRTNSCQSDSSGFLEEPFVPAYPNPGHELMKVLNAMSGESTESPRKSVDLQETAANSPYTQDSDKLLKQTETSATDSNIDTAKAPARIGMIISTGDTNRTDCLVKEDIVQKDIVGDCVGESTTLQRDSSGLCDHGANTVQSNTLQKDTMGLHNYSASTVQNTTLQKGLPVLHDYDASFGESTKFQKNSLNPSHDVVVGGDSQMKSDVSVFKTDSSSTDPKAGTENKVPYSTEGYCGRSVSVQMCSGLASQSSLRGSISHSSSTGHSPTSDVQLRRECREQSDSDVANNSDNAQSTNTPTTMEHPLPNPWRSQESFKGPHSTSVNKVRSYEEDTRWEAALWSGPQTCGPCGQKRRCCCQNKNSEEQYSGSSEQPLPDSSLPYSMEELIGMMRCMWKFRKMLTEIEERLEEEQETVNSSFSDERRAEVQDILKLRTAVKKESEMLEQQLSDLVQAYDDSMKMKMSRLLDEQSHLCTQLRFTPQPGHISKKSVGIQCTLLTDSPESCLPTQLTDDMRLIHNNEWSHGCKPDKLDFVGFIKSLKDGSINNDSLE</sequence>
<feature type="region of interest" description="Disordered" evidence="2">
    <location>
        <begin position="253"/>
        <end position="287"/>
    </location>
</feature>
<dbReference type="RefSeq" id="XP_017346831.1">
    <property type="nucleotide sequence ID" value="XM_017491342.3"/>
</dbReference>
<feature type="compositionally biased region" description="Polar residues" evidence="2">
    <location>
        <begin position="306"/>
        <end position="323"/>
    </location>
</feature>
<dbReference type="PANTHER" id="PTHR17469">
    <property type="entry name" value="SPERM SPECIFIC ANTIGEN 2-RELATED"/>
    <property type="match status" value="1"/>
</dbReference>
<dbReference type="GO" id="GO:0005102">
    <property type="term" value="F:signaling receptor binding"/>
    <property type="evidence" value="ECO:0007669"/>
    <property type="project" value="InterPro"/>
</dbReference>
<dbReference type="AlphaFoldDB" id="A0A2D0SVY7"/>
<feature type="coiled-coil region" evidence="1">
    <location>
        <begin position="779"/>
        <end position="839"/>
    </location>
</feature>
<dbReference type="InterPro" id="IPR043444">
    <property type="entry name" value="TESPA1-like"/>
</dbReference>
<dbReference type="SMART" id="SM01257">
    <property type="entry name" value="KRAP_IP3R_bind"/>
    <property type="match status" value="1"/>
</dbReference>
<dbReference type="InterPro" id="IPR029325">
    <property type="entry name" value="ITPR-bd"/>
</dbReference>
<feature type="region of interest" description="Disordered" evidence="2">
    <location>
        <begin position="594"/>
        <end position="617"/>
    </location>
</feature>
<feature type="compositionally biased region" description="Polar residues" evidence="2">
    <location>
        <begin position="253"/>
        <end position="276"/>
    </location>
</feature>
<organism evidence="4 5">
    <name type="scientific">Ictalurus punctatus</name>
    <name type="common">Channel catfish</name>
    <name type="synonym">Silurus punctatus</name>
    <dbReference type="NCBI Taxonomy" id="7998"/>
    <lineage>
        <taxon>Eukaryota</taxon>
        <taxon>Metazoa</taxon>
        <taxon>Chordata</taxon>
        <taxon>Craniata</taxon>
        <taxon>Vertebrata</taxon>
        <taxon>Euteleostomi</taxon>
        <taxon>Actinopterygii</taxon>
        <taxon>Neopterygii</taxon>
        <taxon>Teleostei</taxon>
        <taxon>Ostariophysi</taxon>
        <taxon>Siluriformes</taxon>
        <taxon>Ictaluridae</taxon>
        <taxon>Ictalurus</taxon>
    </lineage>
</organism>
<evidence type="ECO:0000313" key="7">
    <source>
        <dbReference type="RefSeq" id="XP_017346831.1"/>
    </source>
</evidence>
<feature type="region of interest" description="Disordered" evidence="2">
    <location>
        <begin position="423"/>
        <end position="452"/>
    </location>
</feature>
<feature type="domain" description="ITPR-interacting" evidence="3">
    <location>
        <begin position="109"/>
        <end position="253"/>
    </location>
</feature>
<dbReference type="CTD" id="223075"/>
<feature type="compositionally biased region" description="Polar residues" evidence="2">
    <location>
        <begin position="669"/>
        <end position="686"/>
    </location>
</feature>
<accession>A0A2D0SVY7</accession>
<keyword evidence="4" id="KW-1185">Reference proteome</keyword>
<dbReference type="RefSeq" id="XP_017346686.1">
    <property type="nucleotide sequence ID" value="XM_017491197.3"/>
</dbReference>
<proteinExistence type="predicted"/>
<evidence type="ECO:0000313" key="4">
    <source>
        <dbReference type="Proteomes" id="UP000221080"/>
    </source>
</evidence>
<protein>
    <submittedName>
        <fullName evidence="5 6">Protein ITPRID1 isoform X1</fullName>
    </submittedName>
</protein>
<evidence type="ECO:0000313" key="5">
    <source>
        <dbReference type="RefSeq" id="XP_017346686.1"/>
    </source>
</evidence>